<evidence type="ECO:0000313" key="4">
    <source>
        <dbReference type="Proteomes" id="UP000467240"/>
    </source>
</evidence>
<protein>
    <submittedName>
        <fullName evidence="3">GNAT family N-acetyltransferase</fullName>
    </submittedName>
</protein>
<dbReference type="AlphaFoldDB" id="A0A7J5BMB4"/>
<evidence type="ECO:0000256" key="1">
    <source>
        <dbReference type="SAM" id="MobiDB-lite"/>
    </source>
</evidence>
<sequence>MTVPAAMLDDVRDASGVRDVLESLPAWFGDPAALDTYVADADDPALQCVLARRDGRTVGVALVRRHFPESAGLHLLAVCPGDHGRGIGRALVDRVVARLVEDDCRFLTVHTVGPSHADDAYARTRAFYRAVGFTPLEEHTGLDWPGPTLVLVRPLPGTRPASPTPDGVCEAGRVTDGQEPMPCPRK</sequence>
<dbReference type="Gene3D" id="3.40.630.30">
    <property type="match status" value="1"/>
</dbReference>
<comment type="caution">
    <text evidence="3">The sequence shown here is derived from an EMBL/GenBank/DDBJ whole genome shotgun (WGS) entry which is preliminary data.</text>
</comment>
<dbReference type="Pfam" id="PF00583">
    <property type="entry name" value="Acetyltransf_1"/>
    <property type="match status" value="1"/>
</dbReference>
<dbReference type="PROSITE" id="PS51186">
    <property type="entry name" value="GNAT"/>
    <property type="match status" value="1"/>
</dbReference>
<evidence type="ECO:0000259" key="2">
    <source>
        <dbReference type="PROSITE" id="PS51186"/>
    </source>
</evidence>
<dbReference type="OrthoDB" id="9783470at2"/>
<dbReference type="EMBL" id="WBJZ01000030">
    <property type="protein sequence ID" value="KAB1652484.1"/>
    <property type="molecule type" value="Genomic_DNA"/>
</dbReference>
<evidence type="ECO:0000313" key="3">
    <source>
        <dbReference type="EMBL" id="KAB1652484.1"/>
    </source>
</evidence>
<reference evidence="3 4" key="1">
    <citation type="submission" date="2019-09" db="EMBL/GenBank/DDBJ databases">
        <title>Phylogeny of genus Pseudoclavibacter and closely related genus.</title>
        <authorList>
            <person name="Li Y."/>
        </authorList>
    </citation>
    <scope>NUCLEOTIDE SEQUENCE [LARGE SCALE GENOMIC DNA]</scope>
    <source>
        <strain evidence="3 4">DSM 23821</strain>
    </source>
</reference>
<name>A0A7J5BMB4_9MICO</name>
<dbReference type="RefSeq" id="WP_158042019.1">
    <property type="nucleotide sequence ID" value="NZ_JACCFV010000001.1"/>
</dbReference>
<proteinExistence type="predicted"/>
<dbReference type="SUPFAM" id="SSF55729">
    <property type="entry name" value="Acyl-CoA N-acyltransferases (Nat)"/>
    <property type="match status" value="1"/>
</dbReference>
<dbReference type="GO" id="GO:0016747">
    <property type="term" value="F:acyltransferase activity, transferring groups other than amino-acyl groups"/>
    <property type="evidence" value="ECO:0007669"/>
    <property type="project" value="InterPro"/>
</dbReference>
<dbReference type="InterPro" id="IPR016181">
    <property type="entry name" value="Acyl_CoA_acyltransferase"/>
</dbReference>
<keyword evidence="3" id="KW-0808">Transferase</keyword>
<dbReference type="CDD" id="cd04301">
    <property type="entry name" value="NAT_SF"/>
    <property type="match status" value="1"/>
</dbReference>
<keyword evidence="4" id="KW-1185">Reference proteome</keyword>
<accession>A0A7J5BMB4</accession>
<dbReference type="Proteomes" id="UP000467240">
    <property type="component" value="Unassembled WGS sequence"/>
</dbReference>
<feature type="domain" description="N-acetyltransferase" evidence="2">
    <location>
        <begin position="9"/>
        <end position="156"/>
    </location>
</feature>
<dbReference type="InterPro" id="IPR000182">
    <property type="entry name" value="GNAT_dom"/>
</dbReference>
<feature type="region of interest" description="Disordered" evidence="1">
    <location>
        <begin position="158"/>
        <end position="186"/>
    </location>
</feature>
<organism evidence="3 4">
    <name type="scientific">Pseudoclavibacter chungangensis</name>
    <dbReference type="NCBI Taxonomy" id="587635"/>
    <lineage>
        <taxon>Bacteria</taxon>
        <taxon>Bacillati</taxon>
        <taxon>Actinomycetota</taxon>
        <taxon>Actinomycetes</taxon>
        <taxon>Micrococcales</taxon>
        <taxon>Microbacteriaceae</taxon>
        <taxon>Pseudoclavibacter</taxon>
    </lineage>
</organism>
<gene>
    <name evidence="3" type="ORF">F8O01_16545</name>
</gene>